<dbReference type="Gene3D" id="3.80.10.10">
    <property type="entry name" value="Ribonuclease Inhibitor"/>
    <property type="match status" value="1"/>
</dbReference>
<gene>
    <name evidence="3" type="ORF">SLEP1_g10842</name>
</gene>
<organism evidence="3 4">
    <name type="scientific">Rubroshorea leprosula</name>
    <dbReference type="NCBI Taxonomy" id="152421"/>
    <lineage>
        <taxon>Eukaryota</taxon>
        <taxon>Viridiplantae</taxon>
        <taxon>Streptophyta</taxon>
        <taxon>Embryophyta</taxon>
        <taxon>Tracheophyta</taxon>
        <taxon>Spermatophyta</taxon>
        <taxon>Magnoliopsida</taxon>
        <taxon>eudicotyledons</taxon>
        <taxon>Gunneridae</taxon>
        <taxon>Pentapetalae</taxon>
        <taxon>rosids</taxon>
        <taxon>malvids</taxon>
        <taxon>Malvales</taxon>
        <taxon>Dipterocarpaceae</taxon>
        <taxon>Rubroshorea</taxon>
    </lineage>
</organism>
<reference evidence="3 4" key="1">
    <citation type="journal article" date="2021" name="Commun. Biol.">
        <title>The genome of Shorea leprosula (Dipterocarpaceae) highlights the ecological relevance of drought in aseasonal tropical rainforests.</title>
        <authorList>
            <person name="Ng K.K.S."/>
            <person name="Kobayashi M.J."/>
            <person name="Fawcett J.A."/>
            <person name="Hatakeyama M."/>
            <person name="Paape T."/>
            <person name="Ng C.H."/>
            <person name="Ang C.C."/>
            <person name="Tnah L.H."/>
            <person name="Lee C.T."/>
            <person name="Nishiyama T."/>
            <person name="Sese J."/>
            <person name="O'Brien M.J."/>
            <person name="Copetti D."/>
            <person name="Mohd Noor M.I."/>
            <person name="Ong R.C."/>
            <person name="Putra M."/>
            <person name="Sireger I.Z."/>
            <person name="Indrioko S."/>
            <person name="Kosugi Y."/>
            <person name="Izuno A."/>
            <person name="Isagi Y."/>
            <person name="Lee S.L."/>
            <person name="Shimizu K.K."/>
        </authorList>
    </citation>
    <scope>NUCLEOTIDE SEQUENCE [LARGE SCALE GENOMIC DNA]</scope>
    <source>
        <strain evidence="3">214</strain>
    </source>
</reference>
<sequence>MLKLEQLPKLRCIYSSSAVLVCDSIEEATISYCSDLKRVFGSWFNPLQTLERLNLRKLESLQSVFDEEALALLSPAPATTFFPLVSITIATCHQLKKLFSPRSRLSCLQNLETIDIMDCAQMEEIISLGSQEEEKALQLSLPKLRILKLKDLPALKSICSNISVLRCDSLMYLLIIRCTELKRIPLYLPQLDNGQSLPPPSLKGINVFPKEWWESLEWDHPKERDALLPFCKFLAEEPWWVRPPGRHLGPLAQNESPTS</sequence>
<dbReference type="InterPro" id="IPR032675">
    <property type="entry name" value="LRR_dom_sf"/>
</dbReference>
<evidence type="ECO:0000313" key="4">
    <source>
        <dbReference type="Proteomes" id="UP001054252"/>
    </source>
</evidence>
<dbReference type="Proteomes" id="UP001054252">
    <property type="component" value="Unassembled WGS sequence"/>
</dbReference>
<proteinExistence type="predicted"/>
<evidence type="ECO:0000259" key="2">
    <source>
        <dbReference type="Pfam" id="PF23247"/>
    </source>
</evidence>
<dbReference type="InterPro" id="IPR057135">
    <property type="entry name" value="At4g27190-like_LRR"/>
</dbReference>
<dbReference type="PANTHER" id="PTHR33463:SF217">
    <property type="entry name" value="DISEASE RESISTANCE PROTEIN RPS2-LIKE"/>
    <property type="match status" value="1"/>
</dbReference>
<keyword evidence="4" id="KW-1185">Reference proteome</keyword>
<feature type="domain" description="Disease resistance protein At4g27190-like leucine-rich repeats" evidence="2">
    <location>
        <begin position="77"/>
        <end position="184"/>
    </location>
</feature>
<accession>A0AAV5IHA9</accession>
<comment type="caution">
    <text evidence="3">The sequence shown here is derived from an EMBL/GenBank/DDBJ whole genome shotgun (WGS) entry which is preliminary data.</text>
</comment>
<dbReference type="InterPro" id="IPR050905">
    <property type="entry name" value="Plant_NBS-LRR"/>
</dbReference>
<dbReference type="SUPFAM" id="SSF52058">
    <property type="entry name" value="L domain-like"/>
    <property type="match status" value="1"/>
</dbReference>
<evidence type="ECO:0000256" key="1">
    <source>
        <dbReference type="ARBA" id="ARBA00022821"/>
    </source>
</evidence>
<dbReference type="PANTHER" id="PTHR33463">
    <property type="entry name" value="NB-ARC DOMAIN-CONTAINING PROTEIN-RELATED"/>
    <property type="match status" value="1"/>
</dbReference>
<evidence type="ECO:0000313" key="3">
    <source>
        <dbReference type="EMBL" id="GKU97744.1"/>
    </source>
</evidence>
<name>A0AAV5IHA9_9ROSI</name>
<dbReference type="Pfam" id="PF23247">
    <property type="entry name" value="LRR_RPS2"/>
    <property type="match status" value="1"/>
</dbReference>
<keyword evidence="1" id="KW-0611">Plant defense</keyword>
<dbReference type="EMBL" id="BPVZ01000011">
    <property type="protein sequence ID" value="GKU97744.1"/>
    <property type="molecule type" value="Genomic_DNA"/>
</dbReference>
<dbReference type="AlphaFoldDB" id="A0AAV5IHA9"/>
<protein>
    <recommendedName>
        <fullName evidence="2">Disease resistance protein At4g27190-like leucine-rich repeats domain-containing protein</fullName>
    </recommendedName>
</protein>